<protein>
    <submittedName>
        <fullName evidence="1">M20/DapE family protein YgeY</fullName>
    </submittedName>
</protein>
<evidence type="ECO:0000313" key="1">
    <source>
        <dbReference type="EMBL" id="EQD67133.1"/>
    </source>
</evidence>
<dbReference type="AlphaFoldDB" id="T1BF17"/>
<name>T1BF17_9ZZZZ</name>
<dbReference type="GO" id="GO:0008777">
    <property type="term" value="F:acetylornithine deacetylase activity"/>
    <property type="evidence" value="ECO:0007669"/>
    <property type="project" value="TreeGrafter"/>
</dbReference>
<proteinExistence type="predicted"/>
<dbReference type="InterPro" id="IPR050072">
    <property type="entry name" value="Peptidase_M20A"/>
</dbReference>
<feature type="non-terminal residue" evidence="1">
    <location>
        <position position="205"/>
    </location>
</feature>
<reference evidence="1" key="2">
    <citation type="journal article" date="2014" name="ISME J.">
        <title>Microbial stratification in low pH oxic and suboxic macroscopic growths along an acid mine drainage.</title>
        <authorList>
            <person name="Mendez-Garcia C."/>
            <person name="Mesa V."/>
            <person name="Sprenger R.R."/>
            <person name="Richter M."/>
            <person name="Diez M.S."/>
            <person name="Solano J."/>
            <person name="Bargiela R."/>
            <person name="Golyshina O.V."/>
            <person name="Manteca A."/>
            <person name="Ramos J.L."/>
            <person name="Gallego J.R."/>
            <person name="Llorente I."/>
            <person name="Martins Dos Santos V.A."/>
            <person name="Jensen O.N."/>
            <person name="Pelaez A.I."/>
            <person name="Sanchez J."/>
            <person name="Ferrer M."/>
        </authorList>
    </citation>
    <scope>NUCLEOTIDE SEQUENCE</scope>
</reference>
<dbReference type="GO" id="GO:0006526">
    <property type="term" value="P:L-arginine biosynthetic process"/>
    <property type="evidence" value="ECO:0007669"/>
    <property type="project" value="TreeGrafter"/>
</dbReference>
<sequence>MRPLTPFLDRAEVHRHGVAELLGDLIHTPSLSSEEEAVVNLLVERMTTLGYDEVRVDGFGSVIGRIGSGPIKIVYDSHIDTVGVGSRSEWRSEPFEPVIDGDREHGVMLGRGASDDKGGMAAMVYGAALYKQMGISENVTLYVVGSVQEEDCDGLALENLLLHTLPRPDLVVLGEATNLDVFRGNRGRIEVLIRTRGSSCHASAP</sequence>
<comment type="caution">
    <text evidence="1">The sequence shown here is derived from an EMBL/GenBank/DDBJ whole genome shotgun (WGS) entry which is preliminary data.</text>
</comment>
<accession>T1BF17</accession>
<dbReference type="PANTHER" id="PTHR43808">
    <property type="entry name" value="ACETYLORNITHINE DEACETYLASE"/>
    <property type="match status" value="1"/>
</dbReference>
<dbReference type="PANTHER" id="PTHR43808:SF31">
    <property type="entry name" value="N-ACETYL-L-CITRULLINE DEACETYLASE"/>
    <property type="match status" value="1"/>
</dbReference>
<organism evidence="1">
    <name type="scientific">mine drainage metagenome</name>
    <dbReference type="NCBI Taxonomy" id="410659"/>
    <lineage>
        <taxon>unclassified sequences</taxon>
        <taxon>metagenomes</taxon>
        <taxon>ecological metagenomes</taxon>
    </lineage>
</organism>
<dbReference type="Gene3D" id="3.40.630.10">
    <property type="entry name" value="Zn peptidases"/>
    <property type="match status" value="1"/>
</dbReference>
<dbReference type="SUPFAM" id="SSF53187">
    <property type="entry name" value="Zn-dependent exopeptidases"/>
    <property type="match status" value="1"/>
</dbReference>
<gene>
    <name evidence="1" type="ORF">B1B_06028</name>
</gene>
<dbReference type="InterPro" id="IPR002933">
    <property type="entry name" value="Peptidase_M20"/>
</dbReference>
<dbReference type="EMBL" id="AUZY01003835">
    <property type="protein sequence ID" value="EQD67133.1"/>
    <property type="molecule type" value="Genomic_DNA"/>
</dbReference>
<dbReference type="Pfam" id="PF01546">
    <property type="entry name" value="Peptidase_M20"/>
    <property type="match status" value="1"/>
</dbReference>
<reference evidence="1" key="1">
    <citation type="submission" date="2013-08" db="EMBL/GenBank/DDBJ databases">
        <authorList>
            <person name="Mendez C."/>
            <person name="Richter M."/>
            <person name="Ferrer M."/>
            <person name="Sanchez J."/>
        </authorList>
    </citation>
    <scope>NUCLEOTIDE SEQUENCE</scope>
</reference>